<evidence type="ECO:0000313" key="1">
    <source>
        <dbReference type="EMBL" id="SDW13020.1"/>
    </source>
</evidence>
<dbReference type="AlphaFoldDB" id="A0A1H2R1K9"/>
<dbReference type="OrthoDB" id="2967755at2"/>
<protein>
    <submittedName>
        <fullName evidence="1">Uncharacterized protein</fullName>
    </submittedName>
</protein>
<accession>A0A1H2R1K9</accession>
<gene>
    <name evidence="1" type="ORF">SAMN05421781_0546</name>
</gene>
<name>A0A1H2R1K9_9BACI</name>
<organism evidence="1 2">
    <name type="scientific">Marinococcus luteus</name>
    <dbReference type="NCBI Taxonomy" id="1122204"/>
    <lineage>
        <taxon>Bacteria</taxon>
        <taxon>Bacillati</taxon>
        <taxon>Bacillota</taxon>
        <taxon>Bacilli</taxon>
        <taxon>Bacillales</taxon>
        <taxon>Bacillaceae</taxon>
        <taxon>Marinococcus</taxon>
    </lineage>
</organism>
<evidence type="ECO:0000313" key="2">
    <source>
        <dbReference type="Proteomes" id="UP000199488"/>
    </source>
</evidence>
<proteinExistence type="predicted"/>
<dbReference type="Proteomes" id="UP000199488">
    <property type="component" value="Unassembled WGS sequence"/>
</dbReference>
<dbReference type="STRING" id="1122204.SAMN05421781_0546"/>
<keyword evidence="2" id="KW-1185">Reference proteome</keyword>
<reference evidence="1 2" key="1">
    <citation type="submission" date="2016-10" db="EMBL/GenBank/DDBJ databases">
        <authorList>
            <person name="de Groot N.N."/>
        </authorList>
    </citation>
    <scope>NUCLEOTIDE SEQUENCE [LARGE SCALE GENOMIC DNA]</scope>
    <source>
        <strain evidence="1 2">DSM 23126</strain>
    </source>
</reference>
<dbReference type="EMBL" id="FNNC01000001">
    <property type="protein sequence ID" value="SDW13020.1"/>
    <property type="molecule type" value="Genomic_DNA"/>
</dbReference>
<sequence>MDTYYEHPEYRPFFPNALNASHSIEIMDFDGLALLIQMTDEAVESPQRPDKASLLHWLWNTGVDYLEKNDPDERQRMVITEADLENGKLSTPYENLLKEFDGSGY</sequence>
<dbReference type="RefSeq" id="WP_091610815.1">
    <property type="nucleotide sequence ID" value="NZ_FNNC01000001.1"/>
</dbReference>